<dbReference type="OrthoDB" id="3358017at2759"/>
<dbReference type="VEuPathDB" id="FungiDB:F503_05120"/>
<keyword evidence="7" id="KW-1185">Reference proteome</keyword>
<dbReference type="PANTHER" id="PTHR31465">
    <property type="entry name" value="PROTEIN RTA1-RELATED"/>
    <property type="match status" value="1"/>
</dbReference>
<feature type="transmembrane region" description="Helical" evidence="5">
    <location>
        <begin position="15"/>
        <end position="34"/>
    </location>
</feature>
<dbReference type="PANTHER" id="PTHR31465:SF28">
    <property type="entry name" value="DOMAIN PROTEIN, PUTATIVE-RELATED"/>
    <property type="match status" value="1"/>
</dbReference>
<dbReference type="InterPro" id="IPR007568">
    <property type="entry name" value="RTA1"/>
</dbReference>
<feature type="transmembrane region" description="Helical" evidence="5">
    <location>
        <begin position="163"/>
        <end position="183"/>
    </location>
</feature>
<dbReference type="eggNOG" id="ENOG502QURG">
    <property type="taxonomic scope" value="Eukaryota"/>
</dbReference>
<reference evidence="6 7" key="1">
    <citation type="journal article" date="2013" name="BMC Genomics">
        <title>The genome and transcriptome of the pine saprophyte Ophiostoma piceae, and a comparison with the bark beetle-associated pine pathogen Grosmannia clavigera.</title>
        <authorList>
            <person name="Haridas S."/>
            <person name="Wang Y."/>
            <person name="Lim L."/>
            <person name="Massoumi Alamouti S."/>
            <person name="Jackman S."/>
            <person name="Docking R."/>
            <person name="Robertson G."/>
            <person name="Birol I."/>
            <person name="Bohlmann J."/>
            <person name="Breuil C."/>
        </authorList>
    </citation>
    <scope>NUCLEOTIDE SEQUENCE [LARGE SCALE GENOMIC DNA]</scope>
    <source>
        <strain evidence="6 7">UAMH 11346</strain>
    </source>
</reference>
<feature type="transmembrane region" description="Helical" evidence="5">
    <location>
        <begin position="266"/>
        <end position="291"/>
    </location>
</feature>
<accession>S3D954</accession>
<evidence type="ECO:0000313" key="7">
    <source>
        <dbReference type="Proteomes" id="UP000016923"/>
    </source>
</evidence>
<keyword evidence="4 5" id="KW-0472">Membrane</keyword>
<organism evidence="6 7">
    <name type="scientific">Ophiostoma piceae (strain UAMH 11346)</name>
    <name type="common">Sap stain fungus</name>
    <dbReference type="NCBI Taxonomy" id="1262450"/>
    <lineage>
        <taxon>Eukaryota</taxon>
        <taxon>Fungi</taxon>
        <taxon>Dikarya</taxon>
        <taxon>Ascomycota</taxon>
        <taxon>Pezizomycotina</taxon>
        <taxon>Sordariomycetes</taxon>
        <taxon>Sordariomycetidae</taxon>
        <taxon>Ophiostomatales</taxon>
        <taxon>Ophiostomataceae</taxon>
        <taxon>Ophiostoma</taxon>
    </lineage>
</organism>
<feature type="transmembrane region" description="Helical" evidence="5">
    <location>
        <begin position="74"/>
        <end position="100"/>
    </location>
</feature>
<evidence type="ECO:0000256" key="4">
    <source>
        <dbReference type="ARBA" id="ARBA00023136"/>
    </source>
</evidence>
<dbReference type="STRING" id="1262450.S3D954"/>
<sequence length="318" mass="35633">MAIEISYYPFYNPSAAAAGVMCALFAIGFIVSAFQTIRYKSWIWLVMLLAIAMEVVGFGARIGSALGKTNRTLYIIQFCLVILAPVFMAGIIYVAFGRIVFHVVPPEARTTRLLWVPPRWLTPIFVFFDIFALLLQLIGAVIISATQVTDKNAVSKLHVGKDIALAGVSAQIGAFGLFSIIAARFHFTSRRFAAGLEGRYRPLPPPQGNKFVTLVDDQSVRFKPQWRKLLYTLNFSCIMIIIRSIYREVEFATGKNGYTQRHEWFTYVLDALPIFLLVVGYTITPPGAYVCMGFRQQPKQKDQISQQAYPMRGISSSS</sequence>
<evidence type="ECO:0000313" key="6">
    <source>
        <dbReference type="EMBL" id="EPE10025.1"/>
    </source>
</evidence>
<name>S3D954_OPHP1</name>
<keyword evidence="3 5" id="KW-1133">Transmembrane helix</keyword>
<keyword evidence="2 5" id="KW-0812">Transmembrane</keyword>
<feature type="transmembrane region" description="Helical" evidence="5">
    <location>
        <begin position="229"/>
        <end position="246"/>
    </location>
</feature>
<protein>
    <submittedName>
        <fullName evidence="6">Rta1 domain protein</fullName>
    </submittedName>
</protein>
<feature type="transmembrane region" description="Helical" evidence="5">
    <location>
        <begin position="41"/>
        <end position="62"/>
    </location>
</feature>
<evidence type="ECO:0000256" key="3">
    <source>
        <dbReference type="ARBA" id="ARBA00022989"/>
    </source>
</evidence>
<dbReference type="Pfam" id="PF04479">
    <property type="entry name" value="RTA1"/>
    <property type="match status" value="1"/>
</dbReference>
<feature type="transmembrane region" description="Helical" evidence="5">
    <location>
        <begin position="120"/>
        <end position="143"/>
    </location>
</feature>
<gene>
    <name evidence="6" type="ORF">F503_05120</name>
</gene>
<evidence type="ECO:0000256" key="1">
    <source>
        <dbReference type="ARBA" id="ARBA00004141"/>
    </source>
</evidence>
<comment type="subcellular location">
    <subcellularLocation>
        <location evidence="1">Membrane</location>
        <topology evidence="1">Multi-pass membrane protein</topology>
    </subcellularLocation>
</comment>
<dbReference type="Proteomes" id="UP000016923">
    <property type="component" value="Unassembled WGS sequence"/>
</dbReference>
<dbReference type="AlphaFoldDB" id="S3D954"/>
<dbReference type="EMBL" id="KE148146">
    <property type="protein sequence ID" value="EPE10025.1"/>
    <property type="molecule type" value="Genomic_DNA"/>
</dbReference>
<proteinExistence type="predicted"/>
<evidence type="ECO:0000256" key="2">
    <source>
        <dbReference type="ARBA" id="ARBA00022692"/>
    </source>
</evidence>
<evidence type="ECO:0000256" key="5">
    <source>
        <dbReference type="SAM" id="Phobius"/>
    </source>
</evidence>
<dbReference type="HOGENOM" id="CLU_033465_3_2_1"/>
<dbReference type="GO" id="GO:0016020">
    <property type="term" value="C:membrane"/>
    <property type="evidence" value="ECO:0007669"/>
    <property type="project" value="UniProtKB-SubCell"/>
</dbReference>
<dbReference type="OMA" id="YLQSHEW"/>